<dbReference type="InterPro" id="IPR000821">
    <property type="entry name" value="Ala_racemase"/>
</dbReference>
<dbReference type="Gene3D" id="2.40.37.10">
    <property type="entry name" value="Lyase, Ornithine Decarboxylase, Chain A, domain 1"/>
    <property type="match status" value="1"/>
</dbReference>
<dbReference type="Proteomes" id="UP001385809">
    <property type="component" value="Unassembled WGS sequence"/>
</dbReference>
<feature type="binding site" evidence="4">
    <location>
        <position position="311"/>
    </location>
    <ligand>
        <name>substrate</name>
    </ligand>
</feature>
<dbReference type="NCBIfam" id="TIGR00492">
    <property type="entry name" value="alr"/>
    <property type="match status" value="1"/>
</dbReference>
<dbReference type="Pfam" id="PF00842">
    <property type="entry name" value="Ala_racemase_C"/>
    <property type="match status" value="1"/>
</dbReference>
<dbReference type="SUPFAM" id="SSF51419">
    <property type="entry name" value="PLP-binding barrel"/>
    <property type="match status" value="1"/>
</dbReference>
<dbReference type="CDD" id="cd00430">
    <property type="entry name" value="PLPDE_III_AR"/>
    <property type="match status" value="1"/>
</dbReference>
<evidence type="ECO:0000259" key="5">
    <source>
        <dbReference type="SMART" id="SM01005"/>
    </source>
</evidence>
<dbReference type="GO" id="GO:0008784">
    <property type="term" value="F:alanine racemase activity"/>
    <property type="evidence" value="ECO:0007669"/>
    <property type="project" value="UniProtKB-EC"/>
</dbReference>
<feature type="active site" description="Proton acceptor; specific for L-alanine" evidence="4">
    <location>
        <position position="261"/>
    </location>
</feature>
<feature type="modified residue" description="N6-(pyridoxal phosphate)lysine" evidence="4">
    <location>
        <position position="34"/>
    </location>
</feature>
<dbReference type="PRINTS" id="PR00992">
    <property type="entry name" value="ALARACEMASE"/>
</dbReference>
<dbReference type="InterPro" id="IPR011079">
    <property type="entry name" value="Ala_racemase_C"/>
</dbReference>
<dbReference type="PROSITE" id="PS00395">
    <property type="entry name" value="ALANINE_RACEMASE"/>
    <property type="match status" value="1"/>
</dbReference>
<protein>
    <recommendedName>
        <fullName evidence="4">Alanine racemase</fullName>
        <ecNumber evidence="4">5.1.1.1</ecNumber>
    </recommendedName>
</protein>
<evidence type="ECO:0000313" key="7">
    <source>
        <dbReference type="Proteomes" id="UP001385809"/>
    </source>
</evidence>
<proteinExistence type="inferred from homology"/>
<evidence type="ECO:0000256" key="4">
    <source>
        <dbReference type="HAMAP-Rule" id="MF_01201"/>
    </source>
</evidence>
<comment type="caution">
    <text evidence="6">The sequence shown here is derived from an EMBL/GenBank/DDBJ whole genome shotgun (WGS) entry which is preliminary data.</text>
</comment>
<feature type="binding site" evidence="4">
    <location>
        <position position="132"/>
    </location>
    <ligand>
        <name>substrate</name>
    </ligand>
</feature>
<feature type="domain" description="Alanine racemase C-terminal" evidence="5">
    <location>
        <begin position="240"/>
        <end position="375"/>
    </location>
</feature>
<comment type="catalytic activity">
    <reaction evidence="4">
        <text>L-alanine = D-alanine</text>
        <dbReference type="Rhea" id="RHEA:20249"/>
        <dbReference type="ChEBI" id="CHEBI:57416"/>
        <dbReference type="ChEBI" id="CHEBI:57972"/>
        <dbReference type="EC" id="5.1.1.1"/>
    </reaction>
</comment>
<sequence length="376" mass="39125">MPRAEVRIDLDAIRHNVRHLALLGDDAAVMAVVKADGYGHGAVDVARTALDAGARWLGVCTLEEAAELRTAGITAPVLSWLHLPEEDFSGAVATGIDLGVASRRDLAAVAAGARAAGRPARIHLKIDTGLSRNGCPPHAWGDLLEAVAGHAGAGEVDPVAVWTHFAHADAPAHPTIDVQTDRFDHAHAAATTRLGRPLLAHLANSAATLTRPDLHRDLVRPGIAVYGLDPVGGGVHLRPAMSLRARVALVKSVAAGEGVSYGHIWTTPTDRDLALVPVGYADGVPRLLGSTGRFTVGIAGRRRPVVGRVCMDQVVVDLGPTGTGHGVVEGDEVVLFGDGADGGPTATEWADLLGTIHYEVVTGVGCRPRLRRTTVG</sequence>
<evidence type="ECO:0000313" key="6">
    <source>
        <dbReference type="EMBL" id="MEJ2868312.1"/>
    </source>
</evidence>
<evidence type="ECO:0000256" key="2">
    <source>
        <dbReference type="ARBA" id="ARBA00022898"/>
    </source>
</evidence>
<feature type="active site" description="Proton acceptor; specific for D-alanine" evidence="4">
    <location>
        <position position="34"/>
    </location>
</feature>
<dbReference type="PANTHER" id="PTHR30511">
    <property type="entry name" value="ALANINE RACEMASE"/>
    <property type="match status" value="1"/>
</dbReference>
<accession>A0ABU8MNX1</accession>
<comment type="cofactor">
    <cofactor evidence="1 4">
        <name>pyridoxal 5'-phosphate</name>
        <dbReference type="ChEBI" id="CHEBI:597326"/>
    </cofactor>
</comment>
<dbReference type="RefSeq" id="WP_337694918.1">
    <property type="nucleotide sequence ID" value="NZ_JBBEGN010000004.1"/>
</dbReference>
<dbReference type="Gene3D" id="3.20.20.10">
    <property type="entry name" value="Alanine racemase"/>
    <property type="match status" value="1"/>
</dbReference>
<dbReference type="InterPro" id="IPR029066">
    <property type="entry name" value="PLP-binding_barrel"/>
</dbReference>
<dbReference type="EC" id="5.1.1.1" evidence="4"/>
<keyword evidence="2 4" id="KW-0663">Pyridoxal phosphate</keyword>
<dbReference type="PANTHER" id="PTHR30511:SF0">
    <property type="entry name" value="ALANINE RACEMASE, CATABOLIC-RELATED"/>
    <property type="match status" value="1"/>
</dbReference>
<evidence type="ECO:0000256" key="3">
    <source>
        <dbReference type="ARBA" id="ARBA00023235"/>
    </source>
</evidence>
<dbReference type="InterPro" id="IPR020622">
    <property type="entry name" value="Ala_racemase_pyridoxalP-BS"/>
</dbReference>
<dbReference type="SUPFAM" id="SSF50621">
    <property type="entry name" value="Alanine racemase C-terminal domain-like"/>
    <property type="match status" value="1"/>
</dbReference>
<dbReference type="EMBL" id="JBBEGN010000004">
    <property type="protein sequence ID" value="MEJ2868312.1"/>
    <property type="molecule type" value="Genomic_DNA"/>
</dbReference>
<gene>
    <name evidence="6" type="primary">alr</name>
    <name evidence="6" type="ORF">WCD74_11075</name>
</gene>
<dbReference type="Pfam" id="PF01168">
    <property type="entry name" value="Ala_racemase_N"/>
    <property type="match status" value="1"/>
</dbReference>
<comment type="function">
    <text evidence="4">Catalyzes the interconversion of L-alanine and D-alanine. May also act on other amino acids.</text>
</comment>
<comment type="similarity">
    <text evidence="4">Belongs to the alanine racemase family.</text>
</comment>
<keyword evidence="7" id="KW-1185">Reference proteome</keyword>
<evidence type="ECO:0000256" key="1">
    <source>
        <dbReference type="ARBA" id="ARBA00001933"/>
    </source>
</evidence>
<name>A0ABU8MNX1_9PSEU</name>
<dbReference type="InterPro" id="IPR009006">
    <property type="entry name" value="Ala_racemase/Decarboxylase_C"/>
</dbReference>
<reference evidence="6 7" key="1">
    <citation type="submission" date="2024-03" db="EMBL/GenBank/DDBJ databases">
        <title>Actinomycetospora sp. OC33-EN08, a novel actinomycete isolated from wild orchid (Aerides multiflora).</title>
        <authorList>
            <person name="Suriyachadkun C."/>
        </authorList>
    </citation>
    <scope>NUCLEOTIDE SEQUENCE [LARGE SCALE GENOMIC DNA]</scope>
    <source>
        <strain evidence="6 7">OC33-EN08</strain>
    </source>
</reference>
<comment type="pathway">
    <text evidence="4">Amino-acid biosynthesis; D-alanine biosynthesis; D-alanine from L-alanine: step 1/1.</text>
</comment>
<keyword evidence="3 4" id="KW-0413">Isomerase</keyword>
<organism evidence="6 7">
    <name type="scientific">Actinomycetospora aurantiaca</name>
    <dbReference type="NCBI Taxonomy" id="3129233"/>
    <lineage>
        <taxon>Bacteria</taxon>
        <taxon>Bacillati</taxon>
        <taxon>Actinomycetota</taxon>
        <taxon>Actinomycetes</taxon>
        <taxon>Pseudonocardiales</taxon>
        <taxon>Pseudonocardiaceae</taxon>
        <taxon>Actinomycetospora</taxon>
    </lineage>
</organism>
<dbReference type="HAMAP" id="MF_01201">
    <property type="entry name" value="Ala_racemase"/>
    <property type="match status" value="1"/>
</dbReference>
<dbReference type="InterPro" id="IPR001608">
    <property type="entry name" value="Ala_racemase_N"/>
</dbReference>
<dbReference type="SMART" id="SM01005">
    <property type="entry name" value="Ala_racemase_C"/>
    <property type="match status" value="1"/>
</dbReference>